<dbReference type="GO" id="GO:0016020">
    <property type="term" value="C:membrane"/>
    <property type="evidence" value="ECO:0007669"/>
    <property type="project" value="UniProtKB-SubCell"/>
</dbReference>
<gene>
    <name evidence="7" type="ORF">GRI43_10045</name>
</gene>
<feature type="transmembrane region" description="Helical" evidence="5">
    <location>
        <begin position="60"/>
        <end position="80"/>
    </location>
</feature>
<sequence length="427" mass="44678">MADASRSLPLAATVLLVAALLAGGTARPLNDLLVLLASLPLLYVLLVQQNAPKMVWTGKLALALAALALVQLIPLPPAIWTSLPGRDLAAASLIASGSEIGWRPIALNPAAAVGAMLFLVAPITAHIAASRLQPADMRRLFAVVAGFGLLSAVLGIVQRLSGGLSLYDTEHIGAALGLFANRNHHADLLIAAMLLAPALVPHARLRQHRITLTALLALLVFAVIVTTSRAGIALAIPAALVSLAVIWRPQPRQAAILIGTAAIAGVAIMFIPAFGEIFARFGVAGEDQRLTMARDTLAATRAMWPVGSGYGSFVPVYMAYEDLDMMQARYVVAAHNDYLQLALEGGIAGIITALAGPVAILFLGWSLIRRKAPALIWAAWVVAVIILLHSAVDFPLRTATLAVIFGLCTGAAQGGTMRLRDGVRNGI</sequence>
<feature type="transmembrane region" description="Helical" evidence="5">
    <location>
        <begin position="374"/>
        <end position="392"/>
    </location>
</feature>
<evidence type="ECO:0000256" key="4">
    <source>
        <dbReference type="ARBA" id="ARBA00023136"/>
    </source>
</evidence>
<name>A0A6I4V730_9SPHN</name>
<evidence type="ECO:0000259" key="6">
    <source>
        <dbReference type="Pfam" id="PF04932"/>
    </source>
</evidence>
<feature type="domain" description="O-antigen ligase-related" evidence="6">
    <location>
        <begin position="215"/>
        <end position="352"/>
    </location>
</feature>
<keyword evidence="2 5" id="KW-0812">Transmembrane</keyword>
<protein>
    <recommendedName>
        <fullName evidence="6">O-antigen ligase-related domain-containing protein</fullName>
    </recommendedName>
</protein>
<dbReference type="InterPro" id="IPR051533">
    <property type="entry name" value="WaaL-like"/>
</dbReference>
<dbReference type="Pfam" id="PF04932">
    <property type="entry name" value="Wzy_C"/>
    <property type="match status" value="1"/>
</dbReference>
<dbReference type="EMBL" id="WTYP01000002">
    <property type="protein sequence ID" value="MXP47722.1"/>
    <property type="molecule type" value="Genomic_DNA"/>
</dbReference>
<feature type="transmembrane region" description="Helical" evidence="5">
    <location>
        <begin position="254"/>
        <end position="281"/>
    </location>
</feature>
<evidence type="ECO:0000256" key="3">
    <source>
        <dbReference type="ARBA" id="ARBA00022989"/>
    </source>
</evidence>
<keyword evidence="8" id="KW-1185">Reference proteome</keyword>
<evidence type="ECO:0000313" key="8">
    <source>
        <dbReference type="Proteomes" id="UP000471435"/>
    </source>
</evidence>
<dbReference type="Proteomes" id="UP000471435">
    <property type="component" value="Unassembled WGS sequence"/>
</dbReference>
<feature type="transmembrane region" description="Helical" evidence="5">
    <location>
        <begin position="105"/>
        <end position="128"/>
    </location>
</feature>
<feature type="transmembrane region" description="Helical" evidence="5">
    <location>
        <begin position="346"/>
        <end position="367"/>
    </location>
</feature>
<keyword evidence="4 5" id="KW-0472">Membrane</keyword>
<evidence type="ECO:0000256" key="5">
    <source>
        <dbReference type="SAM" id="Phobius"/>
    </source>
</evidence>
<feature type="transmembrane region" description="Helical" evidence="5">
    <location>
        <begin position="398"/>
        <end position="417"/>
    </location>
</feature>
<feature type="transmembrane region" description="Helical" evidence="5">
    <location>
        <begin position="186"/>
        <end position="203"/>
    </location>
</feature>
<evidence type="ECO:0000313" key="7">
    <source>
        <dbReference type="EMBL" id="MXP47722.1"/>
    </source>
</evidence>
<feature type="transmembrane region" description="Helical" evidence="5">
    <location>
        <begin position="302"/>
        <end position="320"/>
    </location>
</feature>
<dbReference type="InterPro" id="IPR007016">
    <property type="entry name" value="O-antigen_ligase-rel_domated"/>
</dbReference>
<evidence type="ECO:0000256" key="1">
    <source>
        <dbReference type="ARBA" id="ARBA00004141"/>
    </source>
</evidence>
<feature type="transmembrane region" description="Helical" evidence="5">
    <location>
        <begin position="215"/>
        <end position="248"/>
    </location>
</feature>
<accession>A0A6I4V730</accession>
<comment type="caution">
    <text evidence="7">The sequence shown here is derived from an EMBL/GenBank/DDBJ whole genome shotgun (WGS) entry which is preliminary data.</text>
</comment>
<dbReference type="AlphaFoldDB" id="A0A6I4V730"/>
<feature type="transmembrane region" description="Helical" evidence="5">
    <location>
        <begin position="32"/>
        <end position="48"/>
    </location>
</feature>
<dbReference type="PANTHER" id="PTHR37422">
    <property type="entry name" value="TEICHURONIC ACID BIOSYNTHESIS PROTEIN TUAE"/>
    <property type="match status" value="1"/>
</dbReference>
<organism evidence="7 8">
    <name type="scientific">Pontixanthobacter luteolus</name>
    <dbReference type="NCBI Taxonomy" id="295089"/>
    <lineage>
        <taxon>Bacteria</taxon>
        <taxon>Pseudomonadati</taxon>
        <taxon>Pseudomonadota</taxon>
        <taxon>Alphaproteobacteria</taxon>
        <taxon>Sphingomonadales</taxon>
        <taxon>Erythrobacteraceae</taxon>
        <taxon>Pontixanthobacter</taxon>
    </lineage>
</organism>
<reference evidence="7 8" key="1">
    <citation type="submission" date="2019-12" db="EMBL/GenBank/DDBJ databases">
        <title>Genomic-based taxomic classification of the family Erythrobacteraceae.</title>
        <authorList>
            <person name="Xu L."/>
        </authorList>
    </citation>
    <scope>NUCLEOTIDE SEQUENCE [LARGE SCALE GENOMIC DNA]</scope>
    <source>
        <strain evidence="7 8">SW-109</strain>
    </source>
</reference>
<keyword evidence="3 5" id="KW-1133">Transmembrane helix</keyword>
<evidence type="ECO:0000256" key="2">
    <source>
        <dbReference type="ARBA" id="ARBA00022692"/>
    </source>
</evidence>
<dbReference type="PANTHER" id="PTHR37422:SF13">
    <property type="entry name" value="LIPOPOLYSACCHARIDE BIOSYNTHESIS PROTEIN PA4999-RELATED"/>
    <property type="match status" value="1"/>
</dbReference>
<dbReference type="RefSeq" id="WP_160730982.1">
    <property type="nucleotide sequence ID" value="NZ_WTYP01000002.1"/>
</dbReference>
<feature type="transmembrane region" description="Helical" evidence="5">
    <location>
        <begin position="140"/>
        <end position="157"/>
    </location>
</feature>
<dbReference type="OrthoDB" id="7628239at2"/>
<proteinExistence type="predicted"/>
<comment type="subcellular location">
    <subcellularLocation>
        <location evidence="1">Membrane</location>
        <topology evidence="1">Multi-pass membrane protein</topology>
    </subcellularLocation>
</comment>